<dbReference type="EMBL" id="BMEV01000017">
    <property type="protein sequence ID" value="GGH74059.1"/>
    <property type="molecule type" value="Genomic_DNA"/>
</dbReference>
<comment type="caution">
    <text evidence="4">Lacks conserved residue(s) required for the propagation of feature annotation.</text>
</comment>
<keyword evidence="2 4" id="KW-0378">Hydrolase</keyword>
<dbReference type="Gene3D" id="3.40.50.1360">
    <property type="match status" value="1"/>
</dbReference>
<dbReference type="InterPro" id="IPR018321">
    <property type="entry name" value="Glucosamine6P_isomerase_CS"/>
</dbReference>
<dbReference type="HAMAP" id="MF_01241">
    <property type="entry name" value="GlcN6P_deamin"/>
    <property type="match status" value="1"/>
</dbReference>
<comment type="similarity">
    <text evidence="4">Belongs to the glucosamine/galactosamine-6-phosphate isomerase family. NagB subfamily.</text>
</comment>
<protein>
    <recommendedName>
        <fullName evidence="4">Glucosamine-6-phosphate deaminase</fullName>
        <ecNumber evidence="4">3.5.99.6</ecNumber>
    </recommendedName>
    <alternativeName>
        <fullName evidence="4">GlcN6P deaminase</fullName>
        <shortName evidence="4">GNPDA</shortName>
    </alternativeName>
    <alternativeName>
        <fullName evidence="4">Glucosamine-6-phosphate isomerase</fullName>
    </alternativeName>
</protein>
<dbReference type="RefSeq" id="WP_188391531.1">
    <property type="nucleotide sequence ID" value="NZ_BMEV01000017.1"/>
</dbReference>
<dbReference type="GO" id="GO:0005737">
    <property type="term" value="C:cytoplasm"/>
    <property type="evidence" value="ECO:0007669"/>
    <property type="project" value="TreeGrafter"/>
</dbReference>
<proteinExistence type="inferred from homology"/>
<dbReference type="PANTHER" id="PTHR11280">
    <property type="entry name" value="GLUCOSAMINE-6-PHOSPHATE ISOMERASE"/>
    <property type="match status" value="1"/>
</dbReference>
<comment type="function">
    <text evidence="4">Catalyzes the reversible isomerization-deamination of glucosamine 6-phosphate (GlcN6P) to form fructose 6-phosphate (Fru6P) and ammonium ion.</text>
</comment>
<feature type="active site" description="Proton acceptor; for enolization step" evidence="4">
    <location>
        <position position="67"/>
    </location>
</feature>
<comment type="pathway">
    <text evidence="4">Amino-sugar metabolism; N-acetylneuraminate degradation; D-fructose 6-phosphate from N-acetylneuraminate: step 5/5.</text>
</comment>
<evidence type="ECO:0000313" key="7">
    <source>
        <dbReference type="Proteomes" id="UP000602050"/>
    </source>
</evidence>
<feature type="active site" description="For ring-opening step" evidence="4">
    <location>
        <position position="143"/>
    </location>
</feature>
<comment type="catalytic activity">
    <reaction evidence="1 4">
        <text>alpha-D-glucosamine 6-phosphate + H2O = beta-D-fructose 6-phosphate + NH4(+)</text>
        <dbReference type="Rhea" id="RHEA:12172"/>
        <dbReference type="ChEBI" id="CHEBI:15377"/>
        <dbReference type="ChEBI" id="CHEBI:28938"/>
        <dbReference type="ChEBI" id="CHEBI:57634"/>
        <dbReference type="ChEBI" id="CHEBI:75989"/>
        <dbReference type="EC" id="3.5.99.6"/>
    </reaction>
</comment>
<dbReference type="PROSITE" id="PS01161">
    <property type="entry name" value="GLC_GALNAC_ISOMERASE"/>
    <property type="match status" value="1"/>
</dbReference>
<dbReference type="EC" id="3.5.99.6" evidence="4"/>
<dbReference type="Proteomes" id="UP000602050">
    <property type="component" value="Unassembled WGS sequence"/>
</dbReference>
<comment type="caution">
    <text evidence="6">The sequence shown here is derived from an EMBL/GenBank/DDBJ whole genome shotgun (WGS) entry which is preliminary data.</text>
</comment>
<dbReference type="NCBIfam" id="TIGR00502">
    <property type="entry name" value="nagB"/>
    <property type="match status" value="1"/>
</dbReference>
<dbReference type="Pfam" id="PF01182">
    <property type="entry name" value="Glucosamine_iso"/>
    <property type="match status" value="1"/>
</dbReference>
<dbReference type="InterPro" id="IPR037171">
    <property type="entry name" value="NagB/RpiA_transferase-like"/>
</dbReference>
<keyword evidence="3 4" id="KW-0119">Carbohydrate metabolism</keyword>
<feature type="active site" description="For ring-opening step" evidence="4">
    <location>
        <position position="136"/>
    </location>
</feature>
<dbReference type="AlphaFoldDB" id="A0A8J2ZRP6"/>
<evidence type="ECO:0000256" key="3">
    <source>
        <dbReference type="ARBA" id="ARBA00023277"/>
    </source>
</evidence>
<dbReference type="FunFam" id="3.40.50.1360:FF:000003">
    <property type="entry name" value="Glucosamine-6-phosphate deaminase"/>
    <property type="match status" value="1"/>
</dbReference>
<dbReference type="UniPathway" id="UPA00629">
    <property type="reaction ID" value="UER00684"/>
</dbReference>
<dbReference type="SUPFAM" id="SSF100950">
    <property type="entry name" value="NagB/RpiA/CoA transferase-like"/>
    <property type="match status" value="1"/>
</dbReference>
<evidence type="ECO:0000256" key="1">
    <source>
        <dbReference type="ARBA" id="ARBA00000644"/>
    </source>
</evidence>
<dbReference type="PANTHER" id="PTHR11280:SF5">
    <property type="entry name" value="GLUCOSAMINE-6-PHOSPHATE ISOMERASE"/>
    <property type="match status" value="1"/>
</dbReference>
<sequence length="242" mass="26859">MKIIETKDYDALSRKACEIVLQTLKETEKPVLGLATGSTPEGLYQYLIQAYQSGEVSFKDVTTFNLDEYVGLDADDPNSYHYFMNDKFIDHIDILKENVFIPNGMAEDIEKECNAYEEKIRTLGPIDLQVLGIGLNGHIGFNEPGTSFSSRTHMVKLKESTRQANARFFASIEEVPTHAVTMGIDTIMESKEILLLISGSHKADTLAQLVNGEVSETFPASVLKNHPNVTLIADEGALEKVK</sequence>
<dbReference type="GO" id="GO:0019262">
    <property type="term" value="P:N-acetylneuraminate catabolic process"/>
    <property type="evidence" value="ECO:0007669"/>
    <property type="project" value="UniProtKB-UniRule"/>
</dbReference>
<feature type="active site" description="Proton acceptor; for ring-opening step" evidence="4">
    <location>
        <position position="138"/>
    </location>
</feature>
<evidence type="ECO:0000259" key="5">
    <source>
        <dbReference type="Pfam" id="PF01182"/>
    </source>
</evidence>
<dbReference type="GO" id="GO:0004342">
    <property type="term" value="F:glucosamine-6-phosphate deaminase activity"/>
    <property type="evidence" value="ECO:0007669"/>
    <property type="project" value="UniProtKB-UniRule"/>
</dbReference>
<organism evidence="6 7">
    <name type="scientific">Compostibacillus humi</name>
    <dbReference type="NCBI Taxonomy" id="1245525"/>
    <lineage>
        <taxon>Bacteria</taxon>
        <taxon>Bacillati</taxon>
        <taxon>Bacillota</taxon>
        <taxon>Bacilli</taxon>
        <taxon>Bacillales</taxon>
        <taxon>Bacillaceae</taxon>
        <taxon>Compostibacillus</taxon>
    </lineage>
</organism>
<evidence type="ECO:0000256" key="2">
    <source>
        <dbReference type="ARBA" id="ARBA00022801"/>
    </source>
</evidence>
<feature type="domain" description="Glucosamine/galactosamine-6-phosphate isomerase" evidence="5">
    <location>
        <begin position="11"/>
        <end position="226"/>
    </location>
</feature>
<dbReference type="GO" id="GO:0042802">
    <property type="term" value="F:identical protein binding"/>
    <property type="evidence" value="ECO:0007669"/>
    <property type="project" value="TreeGrafter"/>
</dbReference>
<keyword evidence="7" id="KW-1185">Reference proteome</keyword>
<dbReference type="GO" id="GO:0005975">
    <property type="term" value="P:carbohydrate metabolic process"/>
    <property type="evidence" value="ECO:0007669"/>
    <property type="project" value="InterPro"/>
</dbReference>
<reference evidence="6" key="2">
    <citation type="submission" date="2020-09" db="EMBL/GenBank/DDBJ databases">
        <authorList>
            <person name="Sun Q."/>
            <person name="Zhou Y."/>
        </authorList>
    </citation>
    <scope>NUCLEOTIDE SEQUENCE</scope>
    <source>
        <strain evidence="6">CGMCC 1.12360</strain>
    </source>
</reference>
<dbReference type="InterPro" id="IPR004547">
    <property type="entry name" value="Glucosamine6P_isomerase"/>
</dbReference>
<dbReference type="InterPro" id="IPR006148">
    <property type="entry name" value="Glc/Gal-6P_isomerase"/>
</dbReference>
<evidence type="ECO:0000313" key="6">
    <source>
        <dbReference type="EMBL" id="GGH74059.1"/>
    </source>
</evidence>
<evidence type="ECO:0000256" key="4">
    <source>
        <dbReference type="HAMAP-Rule" id="MF_01241"/>
    </source>
</evidence>
<name>A0A8J2ZRP6_9BACI</name>
<dbReference type="GO" id="GO:0006043">
    <property type="term" value="P:glucosamine catabolic process"/>
    <property type="evidence" value="ECO:0007669"/>
    <property type="project" value="TreeGrafter"/>
</dbReference>
<reference evidence="6" key="1">
    <citation type="journal article" date="2014" name="Int. J. Syst. Evol. Microbiol.">
        <title>Complete genome sequence of Corynebacterium casei LMG S-19264T (=DSM 44701T), isolated from a smear-ripened cheese.</title>
        <authorList>
            <consortium name="US DOE Joint Genome Institute (JGI-PGF)"/>
            <person name="Walter F."/>
            <person name="Albersmeier A."/>
            <person name="Kalinowski J."/>
            <person name="Ruckert C."/>
        </authorList>
    </citation>
    <scope>NUCLEOTIDE SEQUENCE</scope>
    <source>
        <strain evidence="6">CGMCC 1.12360</strain>
    </source>
</reference>
<dbReference type="GO" id="GO:0006046">
    <property type="term" value="P:N-acetylglucosamine catabolic process"/>
    <property type="evidence" value="ECO:0007669"/>
    <property type="project" value="UniProtKB-UniRule"/>
</dbReference>
<accession>A0A8J2ZRP6</accession>
<gene>
    <name evidence="4 6" type="primary">nagB</name>
    <name evidence="6" type="ORF">GCM10010978_12550</name>
</gene>
<dbReference type="CDD" id="cd01399">
    <property type="entry name" value="GlcN6P_deaminase"/>
    <property type="match status" value="1"/>
</dbReference>